<evidence type="ECO:0000256" key="2">
    <source>
        <dbReference type="ARBA" id="ARBA00022540"/>
    </source>
</evidence>
<keyword evidence="2" id="KW-0396">Initiation factor</keyword>
<dbReference type="SUPFAM" id="SSF48371">
    <property type="entry name" value="ARM repeat"/>
    <property type="match status" value="2"/>
</dbReference>
<feature type="compositionally biased region" description="Basic and acidic residues" evidence="4">
    <location>
        <begin position="621"/>
        <end position="635"/>
    </location>
</feature>
<evidence type="ECO:0000256" key="4">
    <source>
        <dbReference type="SAM" id="MobiDB-lite"/>
    </source>
</evidence>
<feature type="compositionally biased region" description="Basic and acidic residues" evidence="4">
    <location>
        <begin position="752"/>
        <end position="788"/>
    </location>
</feature>
<dbReference type="PANTHER" id="PTHR23253">
    <property type="entry name" value="EUKARYOTIC TRANSLATION INITIATION FACTOR 4 GAMMA"/>
    <property type="match status" value="1"/>
</dbReference>
<evidence type="ECO:0000256" key="3">
    <source>
        <dbReference type="ARBA" id="ARBA00022917"/>
    </source>
</evidence>
<dbReference type="Proteomes" id="UP000009170">
    <property type="component" value="Unassembled WGS sequence"/>
</dbReference>
<dbReference type="GO" id="GO:0003729">
    <property type="term" value="F:mRNA binding"/>
    <property type="evidence" value="ECO:0007669"/>
    <property type="project" value="TreeGrafter"/>
</dbReference>
<comment type="caution">
    <text evidence="6">The sequence shown here is derived from an EMBL/GenBank/DDBJ whole genome shotgun (WGS) entry which is preliminary data.</text>
</comment>
<keyword evidence="3" id="KW-0648">Protein biosynthesis</keyword>
<dbReference type="InterPro" id="IPR016024">
    <property type="entry name" value="ARM-type_fold"/>
</dbReference>
<feature type="compositionally biased region" description="Pro residues" evidence="4">
    <location>
        <begin position="175"/>
        <end position="203"/>
    </location>
</feature>
<dbReference type="InterPro" id="IPR003891">
    <property type="entry name" value="Initiation_fac_eIF4g_MI"/>
</dbReference>
<feature type="region of interest" description="Disordered" evidence="4">
    <location>
        <begin position="752"/>
        <end position="887"/>
    </location>
</feature>
<dbReference type="RefSeq" id="XP_022838421.1">
    <property type="nucleotide sequence ID" value="XM_022984681.1"/>
</dbReference>
<dbReference type="SMART" id="SM00543">
    <property type="entry name" value="MIF4G"/>
    <property type="match status" value="1"/>
</dbReference>
<feature type="region of interest" description="Disordered" evidence="4">
    <location>
        <begin position="396"/>
        <end position="454"/>
    </location>
</feature>
<dbReference type="Pfam" id="PF02854">
    <property type="entry name" value="MIF4G"/>
    <property type="match status" value="1"/>
</dbReference>
<comment type="similarity">
    <text evidence="1">Belongs to the eukaryotic initiation factor 4G family.</text>
</comment>
<feature type="region of interest" description="Disordered" evidence="4">
    <location>
        <begin position="266"/>
        <end position="287"/>
    </location>
</feature>
<dbReference type="GO" id="GO:0016281">
    <property type="term" value="C:eukaryotic translation initiation factor 4F complex"/>
    <property type="evidence" value="ECO:0007669"/>
    <property type="project" value="TreeGrafter"/>
</dbReference>
<dbReference type="GO" id="GO:0003743">
    <property type="term" value="F:translation initiation factor activity"/>
    <property type="evidence" value="ECO:0007669"/>
    <property type="project" value="UniProtKB-KW"/>
</dbReference>
<feature type="region of interest" description="Disordered" evidence="4">
    <location>
        <begin position="315"/>
        <end position="345"/>
    </location>
</feature>
<dbReference type="Gene3D" id="1.25.40.180">
    <property type="match status" value="2"/>
</dbReference>
<feature type="compositionally biased region" description="Basic and acidic residues" evidence="4">
    <location>
        <begin position="151"/>
        <end position="162"/>
    </location>
</feature>
<keyword evidence="7" id="KW-1185">Reference proteome</keyword>
<dbReference type="PANTHER" id="PTHR23253:SF9">
    <property type="entry name" value="EUKARYOTIC TRANSLATION INITIATION FACTOR 4 GAMMA 2"/>
    <property type="match status" value="1"/>
</dbReference>
<dbReference type="InterPro" id="IPR003890">
    <property type="entry name" value="MIF4G-like_typ-3"/>
</dbReference>
<feature type="domain" description="MI" evidence="5">
    <location>
        <begin position="895"/>
        <end position="1018"/>
    </location>
</feature>
<evidence type="ECO:0000256" key="1">
    <source>
        <dbReference type="ARBA" id="ARBA00005775"/>
    </source>
</evidence>
<dbReference type="STRING" id="70448.A0A096P781"/>
<dbReference type="AlphaFoldDB" id="A0A096P781"/>
<evidence type="ECO:0000259" key="5">
    <source>
        <dbReference type="PROSITE" id="PS51366"/>
    </source>
</evidence>
<proteinExistence type="inferred from homology"/>
<feature type="compositionally biased region" description="Acidic residues" evidence="4">
    <location>
        <begin position="590"/>
        <end position="607"/>
    </location>
</feature>
<reference evidence="7" key="1">
    <citation type="journal article" date="2006" name="Proc. Natl. Acad. Sci. U.S.A.">
        <title>Genome analysis of the smallest free-living eukaryote Ostreococcus tauri unveils many unique features.</title>
        <authorList>
            <person name="Derelle E."/>
            <person name="Ferraz C."/>
            <person name="Rombauts S."/>
            <person name="Rouze P."/>
            <person name="Worden A.Z."/>
            <person name="Robbens S."/>
            <person name="Partensky F."/>
            <person name="Degroeve S."/>
            <person name="Echeynie S."/>
            <person name="Cooke R."/>
            <person name="Saeys Y."/>
            <person name="Wuyts J."/>
            <person name="Jabbari K."/>
            <person name="Bowler C."/>
            <person name="Panaud O."/>
            <person name="Piegu B."/>
            <person name="Ball S.G."/>
            <person name="Ral J.-P."/>
            <person name="Bouget F.-Y."/>
            <person name="Piganeau G."/>
            <person name="De Baets B."/>
            <person name="Picard A."/>
            <person name="Delseny M."/>
            <person name="Demaille J."/>
            <person name="Van de Peer Y."/>
            <person name="Moreau H."/>
        </authorList>
    </citation>
    <scope>NUCLEOTIDE SEQUENCE [LARGE SCALE GENOMIC DNA]</scope>
    <source>
        <strain evidence="7">OTTH 0595 / CCAP 157/2 / RCC745</strain>
    </source>
</reference>
<dbReference type="PRINTS" id="PR01217">
    <property type="entry name" value="PRICHEXTENSN"/>
</dbReference>
<feature type="compositionally biased region" description="Polar residues" evidence="4">
    <location>
        <begin position="34"/>
        <end position="44"/>
    </location>
</feature>
<dbReference type="GeneID" id="9833654"/>
<feature type="region of interest" description="Disordered" evidence="4">
    <location>
        <begin position="586"/>
        <end position="635"/>
    </location>
</feature>
<accession>A0A096P781</accession>
<feature type="region of interest" description="Disordered" evidence="4">
    <location>
        <begin position="146"/>
        <end position="203"/>
    </location>
</feature>
<dbReference type="OrthoDB" id="514777at2759"/>
<dbReference type="PROSITE" id="PS51366">
    <property type="entry name" value="MI"/>
    <property type="match status" value="1"/>
</dbReference>
<organism evidence="6 7">
    <name type="scientific">Ostreococcus tauri</name>
    <name type="common">Marine green alga</name>
    <dbReference type="NCBI Taxonomy" id="70448"/>
    <lineage>
        <taxon>Eukaryota</taxon>
        <taxon>Viridiplantae</taxon>
        <taxon>Chlorophyta</taxon>
        <taxon>Mamiellophyceae</taxon>
        <taxon>Mamiellales</taxon>
        <taxon>Bathycoccaceae</taxon>
        <taxon>Ostreococcus</taxon>
    </lineage>
</organism>
<evidence type="ECO:0000313" key="7">
    <source>
        <dbReference type="Proteomes" id="UP000009170"/>
    </source>
</evidence>
<evidence type="ECO:0000313" key="6">
    <source>
        <dbReference type="EMBL" id="CEF96997.1"/>
    </source>
</evidence>
<protein>
    <submittedName>
        <fullName evidence="6">MIF4-like, type 1/2/3</fullName>
    </submittedName>
</protein>
<dbReference type="InParanoid" id="A0A096P781"/>
<dbReference type="EMBL" id="CAID01000003">
    <property type="protein sequence ID" value="CEF96997.1"/>
    <property type="molecule type" value="Genomic_DNA"/>
</dbReference>
<name>A0A096P781_OSTTA</name>
<dbReference type="KEGG" id="ota:OT_ostta03g00770"/>
<gene>
    <name evidence="6" type="ORF">OT_ostta03g00770</name>
</gene>
<feature type="region of interest" description="Disordered" evidence="4">
    <location>
        <begin position="1"/>
        <end position="44"/>
    </location>
</feature>
<feature type="compositionally biased region" description="Low complexity" evidence="4">
    <location>
        <begin position="863"/>
        <end position="882"/>
    </location>
</feature>
<sequence length="1095" mass="117401">MSGNGQTPNRGVPQPRAGAHGGKADEKKVIASAGNASGPPQQQFMFGTMDMSKSPTGQPVMPMPGMHPGARPQMPVGGMMGMMPPQGKPGMPGMMPGQMFVPGGAPYHPGMMMGMPPMGMPAYAKPPGMKPPATPPVKTVSKAIKIVNPKTKQEVKIEKPPEPENPATPASDSTPAPPAAAAPPAAPASPAPPAPTTAPQPAVPAPAVPAPINFAAVAAKPAVPKPAPAPVVPKPVEPVAPKVAEVVKPAAPAPAAINFAAMAAKPAAPPKPQPVKQEETPAATEPPKHKAVEALAEAVAGVKLSNSESVSSFASDAASDADSDSGQLSRVQSAPPPVTEFTLVPKPADGKYSVEELKAMRDAPIANTKPINWVVPDDIDYWPVPGFICPPGVQSFGGGGGRGGRRGGSRGGGGGGKVDDKWAHRQLPAGEGGRRGDRRGGGGYNQTQYRIPAGELPKLHKTDKKYVIGTIDDEEEKRQRSFKAILNKLTPDNFEKLLEKLLDVGITEAATLVGLIGQLFEKALQEPTFSSLYAELCRVLSDRFMNEGVEFLDPTAPEGQQKITFKRVLLNKCQEEFETSDKAIARAEAGEDEEEETKEGEEGEEEKEEKKKELEDGEIDEPPKEKTPEELEIEERRKQLKRDDRLLQARRRMLGNIRFIGELFKKSMLTERIMHVCIQKLLGAGEKTPSEEDVEALCKLLSTVGSQLDHQKAKQHMDAYFRSVDNLSKSSELSSRHRFMLQDVLDMRATGWRERRKQEGPKKIAEVHRDAERAAMEQTRRAGVRPERSGSFGGPMSRSDSRRGGDFDRPPSRGSGRDERDRGGFQRSDSRIGFGGDRRSGRDDRGDSRPSVGREVDARSSIPQPRSSMAPSAAAVPAPKAAAPEKKATAEVDDDTFIAERKKITEYFYDDKDAAEAVKSISSWSPRQVVGFVEYFLTTSFERRDMDWDAAYGLLRALAASDGPMSGAQLIEGCAPLFNNIEDILCDLPKAGDHIAACIAGPVLDGTCSLVDLAAALRKATPDGEEPGYALAEGFALTLFSQVLSHAQRIAGDEEKMPALYKASGVALNDLRGDADKEDDTVVPKIIEKLALKGI</sequence>
<feature type="compositionally biased region" description="Basic and acidic residues" evidence="4">
    <location>
        <begin position="799"/>
        <end position="858"/>
    </location>
</feature>
<reference evidence="6 7" key="2">
    <citation type="journal article" date="2014" name="BMC Genomics">
        <title>An improved genome of the model marine alga Ostreococcus tauri unfolds by assessing Illumina de novo assemblies.</title>
        <authorList>
            <person name="Blanc-Mathieu R."/>
            <person name="Verhelst B."/>
            <person name="Derelle E."/>
            <person name="Rombauts S."/>
            <person name="Bouget F.Y."/>
            <person name="Carre I."/>
            <person name="Chateau A."/>
            <person name="Eyre-Walker A."/>
            <person name="Grimsley N."/>
            <person name="Moreau H."/>
            <person name="Piegu B."/>
            <person name="Rivals E."/>
            <person name="Schackwitz W."/>
            <person name="Van de Peer Y."/>
            <person name="Piganeau G."/>
        </authorList>
    </citation>
    <scope>NUCLEOTIDE SEQUENCE [LARGE SCALE GENOMIC DNA]</scope>
    <source>
        <strain evidence="7">OTTH 0595 / CCAP 157/2 / RCC745</strain>
    </source>
</reference>
<dbReference type="FunCoup" id="A0A096P781">
    <property type="interactions" value="1612"/>
</dbReference>